<dbReference type="AlphaFoldDB" id="B9Y861"/>
<name>B9Y861_9FIRM</name>
<reference evidence="2 3" key="2">
    <citation type="submission" date="2009-02" db="EMBL/GenBank/DDBJ databases">
        <title>Draft genome sequence of Holdemania filiformis DSM 12042.</title>
        <authorList>
            <person name="Sudarsanam P."/>
            <person name="Ley R."/>
            <person name="Guruge J."/>
            <person name="Turnbaugh P.J."/>
            <person name="Mahowald M."/>
            <person name="Liep D."/>
            <person name="Gordon J."/>
        </authorList>
    </citation>
    <scope>NUCLEOTIDE SEQUENCE [LARGE SCALE GENOMIC DNA]</scope>
    <source>
        <strain evidence="2 3">DSM 12042</strain>
    </source>
</reference>
<protein>
    <submittedName>
        <fullName evidence="2">Uncharacterized protein</fullName>
    </submittedName>
</protein>
<dbReference type="EMBL" id="ACCF01000113">
    <property type="protein sequence ID" value="EEF67817.1"/>
    <property type="molecule type" value="Genomic_DNA"/>
</dbReference>
<keyword evidence="1" id="KW-0812">Transmembrane</keyword>
<gene>
    <name evidence="2" type="ORF">HOLDEFILI_02008</name>
</gene>
<dbReference type="HOGENOM" id="CLU_679243_0_0_9"/>
<feature type="transmembrane region" description="Helical" evidence="1">
    <location>
        <begin position="87"/>
        <end position="107"/>
    </location>
</feature>
<evidence type="ECO:0000313" key="3">
    <source>
        <dbReference type="Proteomes" id="UP000005950"/>
    </source>
</evidence>
<sequence length="407" mass="47645">MTEKQYLLGTDEQQQWMREYTFAPRGNGFKEPGVLGMDAKEFSAFNVAKSFYQVHPEVFNLKLVAEKTGVAESEIAARLKRMIDRRLIMFVKNSSVSALGFGLYYWIVKMKKDCPPQAKAQLAEWIQNKDEICTGYLTEGDFDFFCGNHMRVLDNLLCGVIEPIRRNRWVESIHLCPIRRDVRESHVNLWDAPKADYRRYLWSDAQKTNFLNSQNEMDATDFAIIDILNNVTSIEDFFDYEVLGQLSGLDPAAMKKDLGWIVDHQRYVVPMFYFNYQALGLNMHCYLIRLFQNVTSCRKEQIVDELSQYPEFNNIFEFSDGIYDILVSAYAQLTDLDALRTMLDGYAEIEEVWEADSPRQFRRWTARLDKDADMWEECIFTDDFLQDRTSWPIEPAGEWQEKGGEER</sequence>
<dbReference type="OrthoDB" id="2079187at2"/>
<keyword evidence="1" id="KW-0472">Membrane</keyword>
<dbReference type="STRING" id="545696.HOLDEFILI_02008"/>
<dbReference type="Proteomes" id="UP000005950">
    <property type="component" value="Unassembled WGS sequence"/>
</dbReference>
<organism evidence="2 3">
    <name type="scientific">Holdemania filiformis DSM 12042</name>
    <dbReference type="NCBI Taxonomy" id="545696"/>
    <lineage>
        <taxon>Bacteria</taxon>
        <taxon>Bacillati</taxon>
        <taxon>Bacillota</taxon>
        <taxon>Erysipelotrichia</taxon>
        <taxon>Erysipelotrichales</taxon>
        <taxon>Erysipelotrichaceae</taxon>
        <taxon>Holdemania</taxon>
    </lineage>
</organism>
<dbReference type="eggNOG" id="COG1522">
    <property type="taxonomic scope" value="Bacteria"/>
</dbReference>
<proteinExistence type="predicted"/>
<keyword evidence="1" id="KW-1133">Transmembrane helix</keyword>
<reference evidence="2 3" key="1">
    <citation type="submission" date="2008-12" db="EMBL/GenBank/DDBJ databases">
        <authorList>
            <person name="Fulton L."/>
            <person name="Clifton S."/>
            <person name="Fulton B."/>
            <person name="Xu J."/>
            <person name="Minx P."/>
            <person name="Pepin K.H."/>
            <person name="Johnson M."/>
            <person name="Bhonagiri V."/>
            <person name="Nash W.E."/>
            <person name="Mardis E.R."/>
            <person name="Wilson R.K."/>
        </authorList>
    </citation>
    <scope>NUCLEOTIDE SEQUENCE [LARGE SCALE GENOMIC DNA]</scope>
    <source>
        <strain evidence="2 3">DSM 12042</strain>
    </source>
</reference>
<evidence type="ECO:0000313" key="2">
    <source>
        <dbReference type="EMBL" id="EEF67817.1"/>
    </source>
</evidence>
<comment type="caution">
    <text evidence="2">The sequence shown here is derived from an EMBL/GenBank/DDBJ whole genome shotgun (WGS) entry which is preliminary data.</text>
</comment>
<dbReference type="RefSeq" id="WP_006059196.1">
    <property type="nucleotide sequence ID" value="NZ_GG657556.1"/>
</dbReference>
<accession>B9Y861</accession>
<evidence type="ECO:0000256" key="1">
    <source>
        <dbReference type="SAM" id="Phobius"/>
    </source>
</evidence>